<sequence>MILCCPLLERFTLTNCDGFSQLKIDAPNLQFLDVFGSFEDFSVVNTLNLAVVSIGFVDSPVPCSSSKLIKFFDDLSCIQALQIKWGFLKYLAAGALREKLPKPCLHLKFLERNVCLDDREDILTALCLLRSSPALEELEILTNDFSTNEANVGTVNSCLDDNRSYSFTQLRHVKIYNISGLEGELDFIQFLLLCSQFSST</sequence>
<dbReference type="InterPro" id="IPR055357">
    <property type="entry name" value="LRR_At1g61320_AtMIF1"/>
</dbReference>
<proteinExistence type="predicted"/>
<dbReference type="Proteomes" id="UP000238479">
    <property type="component" value="Chromosome 6"/>
</dbReference>
<dbReference type="Pfam" id="PF23622">
    <property type="entry name" value="LRR_At1g61320_AtMIF1"/>
    <property type="match status" value="1"/>
</dbReference>
<name>A0A2P6PXC2_ROSCH</name>
<dbReference type="PANTHER" id="PTHR34145:SF28">
    <property type="entry name" value="F-BOX DOMAIN-CONTAINING PROTEIN"/>
    <property type="match status" value="1"/>
</dbReference>
<evidence type="ECO:0000313" key="2">
    <source>
        <dbReference type="EMBL" id="PRQ26569.1"/>
    </source>
</evidence>
<keyword evidence="3" id="KW-1185">Reference proteome</keyword>
<organism evidence="2 3">
    <name type="scientific">Rosa chinensis</name>
    <name type="common">China rose</name>
    <dbReference type="NCBI Taxonomy" id="74649"/>
    <lineage>
        <taxon>Eukaryota</taxon>
        <taxon>Viridiplantae</taxon>
        <taxon>Streptophyta</taxon>
        <taxon>Embryophyta</taxon>
        <taxon>Tracheophyta</taxon>
        <taxon>Spermatophyta</taxon>
        <taxon>Magnoliopsida</taxon>
        <taxon>eudicotyledons</taxon>
        <taxon>Gunneridae</taxon>
        <taxon>Pentapetalae</taxon>
        <taxon>rosids</taxon>
        <taxon>fabids</taxon>
        <taxon>Rosales</taxon>
        <taxon>Rosaceae</taxon>
        <taxon>Rosoideae</taxon>
        <taxon>Rosoideae incertae sedis</taxon>
        <taxon>Rosa</taxon>
    </lineage>
</organism>
<dbReference type="PANTHER" id="PTHR34145">
    <property type="entry name" value="OS02G0105600 PROTEIN"/>
    <property type="match status" value="1"/>
</dbReference>
<dbReference type="EMBL" id="PDCK01000044">
    <property type="protein sequence ID" value="PRQ26569.1"/>
    <property type="molecule type" value="Genomic_DNA"/>
</dbReference>
<evidence type="ECO:0000313" key="3">
    <source>
        <dbReference type="Proteomes" id="UP000238479"/>
    </source>
</evidence>
<protein>
    <recommendedName>
        <fullName evidence="1">At1g61320/AtMIF1 LRR domain-containing protein</fullName>
    </recommendedName>
</protein>
<dbReference type="Gramene" id="PRQ26569">
    <property type="protein sequence ID" value="PRQ26569"/>
    <property type="gene ID" value="RchiOBHm_Chr6g0296021"/>
</dbReference>
<gene>
    <name evidence="2" type="ORF">RchiOBHm_Chr6g0296021</name>
</gene>
<dbReference type="InterPro" id="IPR053772">
    <property type="entry name" value="At1g61320/At1g61330-like"/>
</dbReference>
<evidence type="ECO:0000259" key="1">
    <source>
        <dbReference type="Pfam" id="PF23622"/>
    </source>
</evidence>
<comment type="caution">
    <text evidence="2">The sequence shown here is derived from an EMBL/GenBank/DDBJ whole genome shotgun (WGS) entry which is preliminary data.</text>
</comment>
<reference evidence="2 3" key="1">
    <citation type="journal article" date="2018" name="Nat. Genet.">
        <title>The Rosa genome provides new insights in the design of modern roses.</title>
        <authorList>
            <person name="Bendahmane M."/>
        </authorList>
    </citation>
    <scope>NUCLEOTIDE SEQUENCE [LARGE SCALE GENOMIC DNA]</scope>
    <source>
        <strain evidence="3">cv. Old Blush</strain>
    </source>
</reference>
<dbReference type="AlphaFoldDB" id="A0A2P6PXC2"/>
<feature type="domain" description="At1g61320/AtMIF1 LRR" evidence="1">
    <location>
        <begin position="8"/>
        <end position="177"/>
    </location>
</feature>
<dbReference type="OMA" id="CCWEDIF"/>
<accession>A0A2P6PXC2</accession>